<feature type="transmembrane region" description="Helical" evidence="1">
    <location>
        <begin position="138"/>
        <end position="159"/>
    </location>
</feature>
<organism evidence="2 3">
    <name type="scientific">Stylonychia lemnae</name>
    <name type="common">Ciliate</name>
    <dbReference type="NCBI Taxonomy" id="5949"/>
    <lineage>
        <taxon>Eukaryota</taxon>
        <taxon>Sar</taxon>
        <taxon>Alveolata</taxon>
        <taxon>Ciliophora</taxon>
        <taxon>Intramacronucleata</taxon>
        <taxon>Spirotrichea</taxon>
        <taxon>Stichotrichia</taxon>
        <taxon>Sporadotrichida</taxon>
        <taxon>Oxytrichidae</taxon>
        <taxon>Stylonychinae</taxon>
        <taxon>Stylonychia</taxon>
    </lineage>
</organism>
<keyword evidence="1" id="KW-0472">Membrane</keyword>
<dbReference type="InParanoid" id="A0A078AJ24"/>
<evidence type="ECO:0000256" key="1">
    <source>
        <dbReference type="SAM" id="Phobius"/>
    </source>
</evidence>
<reference evidence="2 3" key="1">
    <citation type="submission" date="2014-06" db="EMBL/GenBank/DDBJ databases">
        <authorList>
            <person name="Swart Estienne"/>
        </authorList>
    </citation>
    <scope>NUCLEOTIDE SEQUENCE [LARGE SCALE GENOMIC DNA]</scope>
    <source>
        <strain evidence="2 3">130c</strain>
    </source>
</reference>
<evidence type="ECO:0000313" key="3">
    <source>
        <dbReference type="Proteomes" id="UP000039865"/>
    </source>
</evidence>
<keyword evidence="3" id="KW-1185">Reference proteome</keyword>
<accession>A0A078AJ24</accession>
<gene>
    <name evidence="2" type="primary">Contig2713.g2916</name>
    <name evidence="2" type="ORF">STYLEM_10915</name>
</gene>
<dbReference type="Proteomes" id="UP000039865">
    <property type="component" value="Unassembled WGS sequence"/>
</dbReference>
<evidence type="ECO:0008006" key="4">
    <source>
        <dbReference type="Google" id="ProtNLM"/>
    </source>
</evidence>
<proteinExistence type="predicted"/>
<dbReference type="AlphaFoldDB" id="A0A078AJ24"/>
<keyword evidence="1" id="KW-1133">Transmembrane helix</keyword>
<feature type="transmembrane region" description="Helical" evidence="1">
    <location>
        <begin position="104"/>
        <end position="126"/>
    </location>
</feature>
<evidence type="ECO:0000313" key="2">
    <source>
        <dbReference type="EMBL" id="CDW81891.1"/>
    </source>
</evidence>
<name>A0A078AJ24_STYLE</name>
<dbReference type="EMBL" id="CCKQ01010385">
    <property type="protein sequence ID" value="CDW81891.1"/>
    <property type="molecule type" value="Genomic_DNA"/>
</dbReference>
<sequence>MNSKQNDYSDDLLEYNSILNESTTCSLASQSLQDGPEVQLYNQNKKQSQSEGQSTLTITTTIIRIASRPSRLISEENLLKLRYAIAIAQTILWSSTLIDYKIDYIFYYSNWGNFCTTVVFWLLVFSHHPSRNERYHSLVLDFYEIVLAMEYLINLLYWTLIYEQKQIEFWKPETYRGPFINHLFPFLLLNFELILNGIEFNYKKNYWTDEQQCNQKILDYKVSGWSNLVDK</sequence>
<keyword evidence="1" id="KW-0812">Transmembrane</keyword>
<protein>
    <recommendedName>
        <fullName evidence="4">Transmembrane protein</fullName>
    </recommendedName>
</protein>